<accession>A0ABU8EDF1</accession>
<evidence type="ECO:0000259" key="1">
    <source>
        <dbReference type="PROSITE" id="PS51186"/>
    </source>
</evidence>
<dbReference type="RefSeq" id="WP_336448784.1">
    <property type="nucleotide sequence ID" value="NZ_JBAWKY010000001.1"/>
</dbReference>
<reference evidence="2 3" key="1">
    <citation type="submission" date="2023-12" db="EMBL/GenBank/DDBJ databases">
        <authorList>
            <person name="Easwaran N."/>
            <person name="Lazarus H.P.S."/>
        </authorList>
    </citation>
    <scope>NUCLEOTIDE SEQUENCE [LARGE SCALE GENOMIC DNA]</scope>
    <source>
        <strain evidence="2 3">VIT-2023</strain>
    </source>
</reference>
<name>A0ABU8EDF1_9BACL</name>
<dbReference type="InterPro" id="IPR016181">
    <property type="entry name" value="Acyl_CoA_acyltransferase"/>
</dbReference>
<dbReference type="InterPro" id="IPR000182">
    <property type="entry name" value="GNAT_dom"/>
</dbReference>
<proteinExistence type="predicted"/>
<dbReference type="InterPro" id="IPR051531">
    <property type="entry name" value="N-acetyltransferase"/>
</dbReference>
<gene>
    <name evidence="2" type="ORF">SZL87_00525</name>
</gene>
<evidence type="ECO:0000313" key="2">
    <source>
        <dbReference type="EMBL" id="MEI4460897.1"/>
    </source>
</evidence>
<dbReference type="SUPFAM" id="SSF55729">
    <property type="entry name" value="Acyl-CoA N-acyltransferases (Nat)"/>
    <property type="match status" value="1"/>
</dbReference>
<protein>
    <submittedName>
        <fullName evidence="2">GNAT family N-acetyltransferase</fullName>
    </submittedName>
</protein>
<dbReference type="Gene3D" id="3.40.630.30">
    <property type="match status" value="1"/>
</dbReference>
<sequence>MIQFQGSPALHTKRLRLRKVQLSDTEAMFQNWLSDDRVMRHLIKGPHETMAQTKARVTEVLASYEEKTFCYWGIEEKHSGTLIGVIDLFAFDATTDHCEVGYCIGYDWWNNGYGSEALTAVLAFGFQEMHIHKISAAHNIDNPASGRIMQKVGMIQEGTVRAMIRNAAGEYKDCAIYGLLREAYDMKKIFNSSQKTRCFLIKRSIAF</sequence>
<feature type="domain" description="N-acetyltransferase" evidence="1">
    <location>
        <begin position="15"/>
        <end position="191"/>
    </location>
</feature>
<comment type="caution">
    <text evidence="2">The sequence shown here is derived from an EMBL/GenBank/DDBJ whole genome shotgun (WGS) entry which is preliminary data.</text>
</comment>
<dbReference type="Proteomes" id="UP001387110">
    <property type="component" value="Unassembled WGS sequence"/>
</dbReference>
<dbReference type="EMBL" id="JBAWKY010000001">
    <property type="protein sequence ID" value="MEI4460897.1"/>
    <property type="molecule type" value="Genomic_DNA"/>
</dbReference>
<organism evidence="2 3">
    <name type="scientific">Exiguobacterium indicum</name>
    <dbReference type="NCBI Taxonomy" id="296995"/>
    <lineage>
        <taxon>Bacteria</taxon>
        <taxon>Bacillati</taxon>
        <taxon>Bacillota</taxon>
        <taxon>Bacilli</taxon>
        <taxon>Bacillales</taxon>
        <taxon>Bacillales Family XII. Incertae Sedis</taxon>
        <taxon>Exiguobacterium</taxon>
    </lineage>
</organism>
<dbReference type="PANTHER" id="PTHR43792">
    <property type="entry name" value="GNAT FAMILY, PUTATIVE (AFU_ORTHOLOGUE AFUA_3G00765)-RELATED-RELATED"/>
    <property type="match status" value="1"/>
</dbReference>
<evidence type="ECO:0000313" key="3">
    <source>
        <dbReference type="Proteomes" id="UP001387110"/>
    </source>
</evidence>
<keyword evidence="3" id="KW-1185">Reference proteome</keyword>
<dbReference type="PROSITE" id="PS51186">
    <property type="entry name" value="GNAT"/>
    <property type="match status" value="1"/>
</dbReference>
<dbReference type="Pfam" id="PF13302">
    <property type="entry name" value="Acetyltransf_3"/>
    <property type="match status" value="1"/>
</dbReference>